<organism evidence="1 2">
    <name type="scientific">Prolixibacter bellariivorans</name>
    <dbReference type="NCBI Taxonomy" id="314319"/>
    <lineage>
        <taxon>Bacteria</taxon>
        <taxon>Pseudomonadati</taxon>
        <taxon>Bacteroidota</taxon>
        <taxon>Bacteroidia</taxon>
        <taxon>Marinilabiliales</taxon>
        <taxon>Prolixibacteraceae</taxon>
        <taxon>Prolixibacter</taxon>
    </lineage>
</organism>
<evidence type="ECO:0000313" key="1">
    <source>
        <dbReference type="EMBL" id="GET34633.1"/>
    </source>
</evidence>
<dbReference type="Proteomes" id="UP000391834">
    <property type="component" value="Unassembled WGS sequence"/>
</dbReference>
<sequence>MKSYVSMGVTQEWLMGTFQNVLYDKSIKPMVISPIPVAPQGSNQEITNKNIQKGLNLVQQNSNMENDWNKTIGNVLKLAK</sequence>
<evidence type="ECO:0000313" key="2">
    <source>
        <dbReference type="Proteomes" id="UP000391834"/>
    </source>
</evidence>
<protein>
    <submittedName>
        <fullName evidence="1">Uncharacterized protein</fullName>
    </submittedName>
</protein>
<proteinExistence type="predicted"/>
<dbReference type="AlphaFoldDB" id="A0A5M4B485"/>
<accession>A0A5M4B485</accession>
<name>A0A5M4B485_9BACT</name>
<keyword evidence="2" id="KW-1185">Reference proteome</keyword>
<dbReference type="EMBL" id="BLAX01000001">
    <property type="protein sequence ID" value="GET34633.1"/>
    <property type="molecule type" value="Genomic_DNA"/>
</dbReference>
<gene>
    <name evidence="1" type="ORF">PbJCM13498_34960</name>
</gene>
<reference evidence="1 2" key="1">
    <citation type="submission" date="2019-10" db="EMBL/GenBank/DDBJ databases">
        <title>Prolixibacter strains distinguished by the presence of nitrate reductase genes were adept at nitrate-dependent anaerobic corrosion of metallic iron and carbon steel.</title>
        <authorList>
            <person name="Iino T."/>
            <person name="Shono N."/>
            <person name="Ito K."/>
            <person name="Nakamura R."/>
            <person name="Sueoka K."/>
            <person name="Harayama S."/>
            <person name="Ohkuma M."/>
        </authorList>
    </citation>
    <scope>NUCLEOTIDE SEQUENCE [LARGE SCALE GENOMIC DNA]</scope>
    <source>
        <strain evidence="1 2">JCM 13498</strain>
    </source>
</reference>
<comment type="caution">
    <text evidence="1">The sequence shown here is derived from an EMBL/GenBank/DDBJ whole genome shotgun (WGS) entry which is preliminary data.</text>
</comment>